<organism evidence="5 6">
    <name type="scientific">Mediterraneibacter gnavus</name>
    <name type="common">Ruminococcus gnavus</name>
    <dbReference type="NCBI Taxonomy" id="33038"/>
    <lineage>
        <taxon>Bacteria</taxon>
        <taxon>Bacillati</taxon>
        <taxon>Bacillota</taxon>
        <taxon>Clostridia</taxon>
        <taxon>Lachnospirales</taxon>
        <taxon>Lachnospiraceae</taxon>
        <taxon>Mediterraneibacter</taxon>
    </lineage>
</organism>
<feature type="region of interest" description="Disordered" evidence="1">
    <location>
        <begin position="156"/>
        <end position="197"/>
    </location>
</feature>
<dbReference type="SUPFAM" id="SSF53955">
    <property type="entry name" value="Lysozyme-like"/>
    <property type="match status" value="1"/>
</dbReference>
<keyword evidence="2" id="KW-1133">Transmembrane helix</keyword>
<proteinExistence type="predicted"/>
<evidence type="ECO:0000256" key="1">
    <source>
        <dbReference type="SAM" id="MobiDB-lite"/>
    </source>
</evidence>
<dbReference type="Gene3D" id="3.90.1720.10">
    <property type="entry name" value="endopeptidase domain like (from Nostoc punctiforme)"/>
    <property type="match status" value="1"/>
</dbReference>
<feature type="transmembrane region" description="Helical" evidence="2">
    <location>
        <begin position="291"/>
        <end position="320"/>
    </location>
</feature>
<dbReference type="Pfam" id="PF12666">
    <property type="entry name" value="PrgI"/>
    <property type="match status" value="1"/>
</dbReference>
<sequence length="630" mass="68390">MEVKMNKEIRNYQESMFMGLNLRQCIFSLLAIAVAVGIYFGLGKYVGQEMTGWLCILGAAPFAACGFFQYHGMNAEQFAWAYIKSEFLYPKRLLFQSEDLYHACMEETLALGEKTRGDGAALLKKREQRAGKESAFAAYRGGKKLAVKTYEKLKEQRQKQREAVTAPLDGETGNGGTSAQTGQARAKKGRTGAGRSIKVKPEAEKTIKEAGNRAVKTAPRMVKASPVSYKKVKTQAILQKKQALTSMRAAREAKRAAMRSAQAARQSAEAAKTTARGLKAMAEAAAHAVKAAFAALMAGGGMVFVILILIVGIIGGASFIGSSQSSEPLSAEVLAHTQVIQRYASEFGIPEYVSVIQAIMMQESGGRGTDPMQASECPYNTQYPNTPGAIQDADYSIKVGVQYYADCVREAGCKSPQDMDKLKLSLQGYNYGNGYITWAIRKHGGYSEANALQFSQEQAAAHGWPRYGDPEYVPHVLRYYSGGGLFAGLFGKGQLVTIAKSQLGNEGGQKFWSWYGFDSREEWCACFVSWCADQAGLIQKEVVPKFSVCTDGVALFQAKRKWQGGGSVPTPGSLIFFDWNQDGASDHVGIVESCDGTTVHTIEGNSGDAVKQNSYTVNSQSILGYGLVTY</sequence>
<dbReference type="CDD" id="cd16891">
    <property type="entry name" value="CwlT-like"/>
    <property type="match status" value="1"/>
</dbReference>
<name>A0A8B3BYM6_MEDGN</name>
<dbReference type="Proteomes" id="UP000283992">
    <property type="component" value="Unassembled WGS sequence"/>
</dbReference>
<dbReference type="Gene3D" id="1.10.530.10">
    <property type="match status" value="1"/>
</dbReference>
<feature type="domain" description="Peptidase C51" evidence="3">
    <location>
        <begin position="521"/>
        <end position="605"/>
    </location>
</feature>
<evidence type="ECO:0000259" key="3">
    <source>
        <dbReference type="Pfam" id="PF05257"/>
    </source>
</evidence>
<comment type="caution">
    <text evidence="5">The sequence shown here is derived from an EMBL/GenBank/DDBJ whole genome shotgun (WGS) entry which is preliminary data.</text>
</comment>
<dbReference type="SUPFAM" id="SSF54001">
    <property type="entry name" value="Cysteine proteinases"/>
    <property type="match status" value="1"/>
</dbReference>
<dbReference type="InterPro" id="IPR047194">
    <property type="entry name" value="CwlT-like_lysozyme"/>
</dbReference>
<feature type="domain" description="CwlT-like lysozyme" evidence="4">
    <location>
        <begin position="331"/>
        <end position="469"/>
    </location>
</feature>
<keyword evidence="2" id="KW-0812">Transmembrane</keyword>
<feature type="transmembrane region" description="Helical" evidence="2">
    <location>
        <begin position="20"/>
        <end position="39"/>
    </location>
</feature>
<dbReference type="InterPro" id="IPR038765">
    <property type="entry name" value="Papain-like_cys_pep_sf"/>
</dbReference>
<dbReference type="Pfam" id="PF05257">
    <property type="entry name" value="CHAP"/>
    <property type="match status" value="1"/>
</dbReference>
<dbReference type="EMBL" id="QRLN01000015">
    <property type="protein sequence ID" value="RHJ10561.1"/>
    <property type="molecule type" value="Genomic_DNA"/>
</dbReference>
<dbReference type="AlphaFoldDB" id="A0A8B3BYM6"/>
<protein>
    <submittedName>
        <fullName evidence="5">CHAP domain-containing protein</fullName>
    </submittedName>
</protein>
<dbReference type="InterPro" id="IPR023346">
    <property type="entry name" value="Lysozyme-like_dom_sf"/>
</dbReference>
<reference evidence="5 6" key="1">
    <citation type="submission" date="2018-08" db="EMBL/GenBank/DDBJ databases">
        <title>A genome reference for cultivated species of the human gut microbiota.</title>
        <authorList>
            <person name="Zou Y."/>
            <person name="Xue W."/>
            <person name="Luo G."/>
        </authorList>
    </citation>
    <scope>NUCLEOTIDE SEQUENCE [LARGE SCALE GENOMIC DNA]</scope>
    <source>
        <strain evidence="5 6">AM12-54</strain>
    </source>
</reference>
<dbReference type="InterPro" id="IPR007921">
    <property type="entry name" value="CHAP_dom"/>
</dbReference>
<evidence type="ECO:0000259" key="4">
    <source>
        <dbReference type="Pfam" id="PF13702"/>
    </source>
</evidence>
<evidence type="ECO:0000313" key="5">
    <source>
        <dbReference type="EMBL" id="RHJ10561.1"/>
    </source>
</evidence>
<dbReference type="RefSeq" id="WP_118341508.1">
    <property type="nucleotide sequence ID" value="NZ_BAABXJ010000001.1"/>
</dbReference>
<evidence type="ECO:0000313" key="6">
    <source>
        <dbReference type="Proteomes" id="UP000283992"/>
    </source>
</evidence>
<gene>
    <name evidence="5" type="ORF">DW142_11080</name>
</gene>
<dbReference type="Pfam" id="PF13702">
    <property type="entry name" value="Lysozyme_like"/>
    <property type="match status" value="1"/>
</dbReference>
<keyword evidence="2" id="KW-0472">Membrane</keyword>
<accession>A0A8B3BYM6</accession>
<dbReference type="InterPro" id="IPR024414">
    <property type="entry name" value="Uncharacterised_PrgI"/>
</dbReference>
<evidence type="ECO:0000256" key="2">
    <source>
        <dbReference type="SAM" id="Phobius"/>
    </source>
</evidence>
<feature type="transmembrane region" description="Helical" evidence="2">
    <location>
        <begin position="51"/>
        <end position="70"/>
    </location>
</feature>